<dbReference type="CDD" id="cd16476">
    <property type="entry name" value="RING-H2_RNF139-like"/>
    <property type="match status" value="1"/>
</dbReference>
<proteinExistence type="predicted"/>
<feature type="compositionally biased region" description="Polar residues" evidence="10">
    <location>
        <begin position="566"/>
        <end position="576"/>
    </location>
</feature>
<feature type="transmembrane region" description="Helical" evidence="11">
    <location>
        <begin position="398"/>
        <end position="426"/>
    </location>
</feature>
<dbReference type="EMBL" id="JADWDJ010000019">
    <property type="protein sequence ID" value="KAG5265496.1"/>
    <property type="molecule type" value="Genomic_DNA"/>
</dbReference>
<evidence type="ECO:0000256" key="1">
    <source>
        <dbReference type="ARBA" id="ARBA00004141"/>
    </source>
</evidence>
<dbReference type="Pfam" id="PF13639">
    <property type="entry name" value="zf-RING_2"/>
    <property type="match status" value="1"/>
</dbReference>
<keyword evidence="4 9" id="KW-0863">Zinc-finger</keyword>
<feature type="transmembrane region" description="Helical" evidence="11">
    <location>
        <begin position="48"/>
        <end position="69"/>
    </location>
</feature>
<dbReference type="PANTHER" id="PTHR22763:SF164">
    <property type="entry name" value="RING FINGER PROTEIN 145-LIKE"/>
    <property type="match status" value="1"/>
</dbReference>
<keyword evidence="2 11" id="KW-0812">Transmembrane</keyword>
<dbReference type="PROSITE" id="PS50089">
    <property type="entry name" value="ZF_RING_2"/>
    <property type="match status" value="1"/>
</dbReference>
<evidence type="ECO:0000313" key="13">
    <source>
        <dbReference type="EMBL" id="KAG5265496.1"/>
    </source>
</evidence>
<feature type="compositionally biased region" description="Acidic residues" evidence="10">
    <location>
        <begin position="590"/>
        <end position="600"/>
    </location>
</feature>
<gene>
    <name evidence="13" type="ORF">AALO_G00243130</name>
</gene>
<evidence type="ECO:0000256" key="9">
    <source>
        <dbReference type="PROSITE-ProRule" id="PRU00175"/>
    </source>
</evidence>
<dbReference type="GO" id="GO:0016020">
    <property type="term" value="C:membrane"/>
    <property type="evidence" value="ECO:0007669"/>
    <property type="project" value="UniProtKB-SubCell"/>
</dbReference>
<sequence>MPWLEDVANVALRVPSLFALDLLFKCDVESFTEHIKARNEDMLFKYKYVIWNVYYVGQLLSFVMLLLPLGHIVQLYLHVLTAMLLYVGHHICRDYIQGEVRYGLDRPLYLDSQALNSFVSTLTSQVIVCTLCAFLMRTRQVWLFSAHLLPLLARACCLPLDTVNTVASASVVISVLQVVAFLLGNMFVPYRLARAAYREIQVVGVYRLFAVCLSVWQSFSVPLLFSVFWFLLFAAQLGSPTSSHQGMLLYLLSSVSECCSTPYSLLGLACVVSYVALGLMNLCKFFLGGYAAVQNHNVMHRGVTEGVTLLLLALQTGLLDMAPVQRSFLLSIILFIILTSTLQNMIEITEPIVLALAASRNRSVWKHMRGLSMCVFLLLSPIFMAYKLSQFFVMDLWLLILLSSCILTSLQVTGTLLIYGLFMLEVCLSTAISGLDEVVYYVNGVCRALEFLLAVCVVLYGAWECVFGEWSWLGASVLIVHSYCSVWLRARAGWNNFLLRREAARKISSLPRASQQQLRDHNDVCAICYQDMLSAVITYCGHYFHGNCLRKWLYVQETCPMCHSPVKQTPSDQTAAPESPRQEAPPDDSSSGEEEDDEDSSAPQDPDNGPPHHHRADH</sequence>
<feature type="transmembrane region" description="Helical" evidence="11">
    <location>
        <begin position="113"/>
        <end position="136"/>
    </location>
</feature>
<feature type="transmembrane region" description="Helical" evidence="11">
    <location>
        <begin position="367"/>
        <end position="386"/>
    </location>
</feature>
<dbReference type="Gene3D" id="3.30.40.10">
    <property type="entry name" value="Zinc/RING finger domain, C3HC4 (zinc finger)"/>
    <property type="match status" value="1"/>
</dbReference>
<dbReference type="GO" id="GO:0043161">
    <property type="term" value="P:proteasome-mediated ubiquitin-dependent protein catabolic process"/>
    <property type="evidence" value="ECO:0007669"/>
    <property type="project" value="TreeGrafter"/>
</dbReference>
<feature type="region of interest" description="Disordered" evidence="10">
    <location>
        <begin position="565"/>
        <end position="618"/>
    </location>
</feature>
<feature type="transmembrane region" description="Helical" evidence="11">
    <location>
        <begin position="208"/>
        <end position="235"/>
    </location>
</feature>
<keyword evidence="6 11" id="KW-1133">Transmembrane helix</keyword>
<feature type="transmembrane region" description="Helical" evidence="11">
    <location>
        <begin position="271"/>
        <end position="291"/>
    </location>
</feature>
<evidence type="ECO:0000256" key="4">
    <source>
        <dbReference type="ARBA" id="ARBA00022771"/>
    </source>
</evidence>
<name>A0AAV6FYR5_9TELE</name>
<feature type="transmembrane region" description="Helical" evidence="11">
    <location>
        <begin position="469"/>
        <end position="490"/>
    </location>
</feature>
<keyword evidence="5" id="KW-0862">Zinc</keyword>
<keyword evidence="7 11" id="KW-0472">Membrane</keyword>
<evidence type="ECO:0000256" key="2">
    <source>
        <dbReference type="ARBA" id="ARBA00022692"/>
    </source>
</evidence>
<dbReference type="SMART" id="SM00184">
    <property type="entry name" value="RING"/>
    <property type="match status" value="1"/>
</dbReference>
<dbReference type="PANTHER" id="PTHR22763">
    <property type="entry name" value="RING ZINC FINGER PROTEIN"/>
    <property type="match status" value="1"/>
</dbReference>
<evidence type="ECO:0000256" key="10">
    <source>
        <dbReference type="SAM" id="MobiDB-lite"/>
    </source>
</evidence>
<reference evidence="13" key="1">
    <citation type="submission" date="2020-10" db="EMBL/GenBank/DDBJ databases">
        <title>Chromosome-scale genome assembly of the Allis shad, Alosa alosa.</title>
        <authorList>
            <person name="Margot Z."/>
            <person name="Christophe K."/>
            <person name="Cabau C."/>
            <person name="Louis A."/>
            <person name="Berthelot C."/>
            <person name="Parey E."/>
            <person name="Roest Crollius H."/>
            <person name="Montfort J."/>
            <person name="Robinson-Rechavi M."/>
            <person name="Bucao C."/>
            <person name="Bouchez O."/>
            <person name="Gislard M."/>
            <person name="Lluch J."/>
            <person name="Milhes M."/>
            <person name="Lampietro C."/>
            <person name="Lopez Roques C."/>
            <person name="Donnadieu C."/>
            <person name="Braasch I."/>
            <person name="Desvignes T."/>
            <person name="Postlethwait J."/>
            <person name="Bobe J."/>
            <person name="Guiguen Y."/>
        </authorList>
    </citation>
    <scope>NUCLEOTIDE SEQUENCE</scope>
    <source>
        <strain evidence="13">M-15738</strain>
        <tissue evidence="13">Blood</tissue>
    </source>
</reference>
<dbReference type="AlphaFoldDB" id="A0AAV6FYR5"/>
<comment type="subcellular location">
    <subcellularLocation>
        <location evidence="1">Membrane</location>
        <topology evidence="1">Multi-pass membrane protein</topology>
    </subcellularLocation>
</comment>
<dbReference type="InterPro" id="IPR013083">
    <property type="entry name" value="Znf_RING/FYVE/PHD"/>
</dbReference>
<evidence type="ECO:0000313" key="14">
    <source>
        <dbReference type="Proteomes" id="UP000823561"/>
    </source>
</evidence>
<dbReference type="InterPro" id="IPR050731">
    <property type="entry name" value="HRD1_E3_ubiq-ligases"/>
</dbReference>
<feature type="transmembrane region" description="Helical" evidence="11">
    <location>
        <begin position="142"/>
        <end position="160"/>
    </location>
</feature>
<dbReference type="GO" id="GO:0036503">
    <property type="term" value="P:ERAD pathway"/>
    <property type="evidence" value="ECO:0007669"/>
    <property type="project" value="TreeGrafter"/>
</dbReference>
<feature type="domain" description="RING-type" evidence="12">
    <location>
        <begin position="525"/>
        <end position="563"/>
    </location>
</feature>
<feature type="transmembrane region" description="Helical" evidence="11">
    <location>
        <begin position="328"/>
        <end position="346"/>
    </location>
</feature>
<evidence type="ECO:0000259" key="12">
    <source>
        <dbReference type="PROSITE" id="PS50089"/>
    </source>
</evidence>
<dbReference type="InterPro" id="IPR025754">
    <property type="entry name" value="TRC8_N_dom"/>
</dbReference>
<feature type="transmembrane region" description="Helical" evidence="11">
    <location>
        <begin position="167"/>
        <end position="188"/>
    </location>
</feature>
<organism evidence="13 14">
    <name type="scientific">Alosa alosa</name>
    <name type="common">allis shad</name>
    <dbReference type="NCBI Taxonomy" id="278164"/>
    <lineage>
        <taxon>Eukaryota</taxon>
        <taxon>Metazoa</taxon>
        <taxon>Chordata</taxon>
        <taxon>Craniata</taxon>
        <taxon>Vertebrata</taxon>
        <taxon>Euteleostomi</taxon>
        <taxon>Actinopterygii</taxon>
        <taxon>Neopterygii</taxon>
        <taxon>Teleostei</taxon>
        <taxon>Clupei</taxon>
        <taxon>Clupeiformes</taxon>
        <taxon>Clupeoidei</taxon>
        <taxon>Clupeidae</taxon>
        <taxon>Alosa</taxon>
    </lineage>
</organism>
<dbReference type="InterPro" id="IPR001841">
    <property type="entry name" value="Znf_RING"/>
</dbReference>
<evidence type="ECO:0000256" key="8">
    <source>
        <dbReference type="ARBA" id="ARBA00035709"/>
    </source>
</evidence>
<comment type="caution">
    <text evidence="13">The sequence shown here is derived from an EMBL/GenBank/DDBJ whole genome shotgun (WGS) entry which is preliminary data.</text>
</comment>
<dbReference type="GO" id="GO:0061630">
    <property type="term" value="F:ubiquitin protein ligase activity"/>
    <property type="evidence" value="ECO:0007669"/>
    <property type="project" value="TreeGrafter"/>
</dbReference>
<dbReference type="Pfam" id="PF13705">
    <property type="entry name" value="TRC8_N"/>
    <property type="match status" value="1"/>
</dbReference>
<dbReference type="Proteomes" id="UP000823561">
    <property type="component" value="Chromosome 19"/>
</dbReference>
<evidence type="ECO:0000256" key="11">
    <source>
        <dbReference type="SAM" id="Phobius"/>
    </source>
</evidence>
<accession>A0AAV6FYR5</accession>
<evidence type="ECO:0000256" key="6">
    <source>
        <dbReference type="ARBA" id="ARBA00022989"/>
    </source>
</evidence>
<dbReference type="GO" id="GO:0008270">
    <property type="term" value="F:zinc ion binding"/>
    <property type="evidence" value="ECO:0007669"/>
    <property type="project" value="UniProtKB-KW"/>
</dbReference>
<feature type="transmembrane region" description="Helical" evidence="11">
    <location>
        <begin position="438"/>
        <end position="463"/>
    </location>
</feature>
<dbReference type="GO" id="GO:0012505">
    <property type="term" value="C:endomembrane system"/>
    <property type="evidence" value="ECO:0007669"/>
    <property type="project" value="TreeGrafter"/>
</dbReference>
<dbReference type="InterPro" id="IPR011016">
    <property type="entry name" value="Znf_RING-CH"/>
</dbReference>
<dbReference type="SUPFAM" id="SSF57850">
    <property type="entry name" value="RING/U-box"/>
    <property type="match status" value="1"/>
</dbReference>
<keyword evidence="3" id="KW-0479">Metal-binding</keyword>
<keyword evidence="14" id="KW-1185">Reference proteome</keyword>
<dbReference type="FunFam" id="3.30.40.10:FF:000145">
    <property type="entry name" value="RING finger protein 145"/>
    <property type="match status" value="1"/>
</dbReference>
<evidence type="ECO:0000256" key="3">
    <source>
        <dbReference type="ARBA" id="ARBA00022723"/>
    </source>
</evidence>
<feature type="transmembrane region" description="Helical" evidence="11">
    <location>
        <begin position="247"/>
        <end position="265"/>
    </location>
</feature>
<dbReference type="SMART" id="SM00744">
    <property type="entry name" value="RINGv"/>
    <property type="match status" value="1"/>
</dbReference>
<evidence type="ECO:0000256" key="5">
    <source>
        <dbReference type="ARBA" id="ARBA00022833"/>
    </source>
</evidence>
<evidence type="ECO:0000256" key="7">
    <source>
        <dbReference type="ARBA" id="ARBA00023136"/>
    </source>
</evidence>
<protein>
    <recommendedName>
        <fullName evidence="8">RING finger protein 145</fullName>
    </recommendedName>
</protein>